<dbReference type="AlphaFoldDB" id="A0A8H3BXD9"/>
<protein>
    <recommendedName>
        <fullName evidence="1">LYC1 C-terminal domain-containing protein</fullName>
    </recommendedName>
</protein>
<evidence type="ECO:0000313" key="3">
    <source>
        <dbReference type="Proteomes" id="UP000663846"/>
    </source>
</evidence>
<dbReference type="InterPro" id="IPR055100">
    <property type="entry name" value="GNAT_LYC1-like"/>
</dbReference>
<dbReference type="EMBL" id="CAJMWS010000890">
    <property type="protein sequence ID" value="CAE6467572.1"/>
    <property type="molecule type" value="Genomic_DNA"/>
</dbReference>
<sequence>MSLEHLVVKKATKSQAHEFVLRNAGHWGARAGISVDDYVKLSKTFLQGAFAHDGRHTVWVLVPENDPDTTDFYASCQIFTREVLTLQPGQSSPISSAGHAISSVFVTPEHRGKGYAGRFMSLLHSVLAPHRYPNPLKAPASVDRPSMVSVLYSSVGDYYARCVPSEGETGWTLQNSFVTTWPLSAIQIPSPEEAFPPVEFLPESDAVAALSSDDSNIPTDLLKLQKNDPTKAYFAFVPTAPLNAQPVMISKLSPGSPSDPSWGAKITGTSDFMTWVFFRQPDLRLVVTRLRASTDSFPVLLRAAVRAAQYTKSEHIEIWNVPEHLKEMAQATGGETTERPDNISAFKWYGQKSQSKLDNSDVIWALNERYSWC</sequence>
<dbReference type="InterPro" id="IPR053013">
    <property type="entry name" value="LAT"/>
</dbReference>
<dbReference type="Proteomes" id="UP000663846">
    <property type="component" value="Unassembled WGS sequence"/>
</dbReference>
<gene>
    <name evidence="2" type="ORF">RDB_LOCUS169761</name>
</gene>
<dbReference type="Pfam" id="PF22998">
    <property type="entry name" value="GNAT_LYC1-like"/>
    <property type="match status" value="1"/>
</dbReference>
<name>A0A8H3BXD9_9AGAM</name>
<evidence type="ECO:0000259" key="1">
    <source>
        <dbReference type="Pfam" id="PF22998"/>
    </source>
</evidence>
<evidence type="ECO:0000313" key="2">
    <source>
        <dbReference type="EMBL" id="CAE6467572.1"/>
    </source>
</evidence>
<dbReference type="SUPFAM" id="SSF55729">
    <property type="entry name" value="Acyl-CoA N-acyltransferases (Nat)"/>
    <property type="match status" value="1"/>
</dbReference>
<reference evidence="2" key="1">
    <citation type="submission" date="2021-01" db="EMBL/GenBank/DDBJ databases">
        <authorList>
            <person name="Kaushik A."/>
        </authorList>
    </citation>
    <scope>NUCLEOTIDE SEQUENCE</scope>
    <source>
        <strain evidence="2">AG1-1C</strain>
    </source>
</reference>
<dbReference type="InterPro" id="IPR016181">
    <property type="entry name" value="Acyl_CoA_acyltransferase"/>
</dbReference>
<accession>A0A8H3BXD9</accession>
<dbReference type="PANTHER" id="PTHR34815">
    <property type="entry name" value="LYSINE ACETYLTRANSFERASE"/>
    <property type="match status" value="1"/>
</dbReference>
<dbReference type="Gene3D" id="3.40.630.30">
    <property type="match status" value="1"/>
</dbReference>
<feature type="domain" description="LYC1 C-terminal" evidence="1">
    <location>
        <begin position="190"/>
        <end position="373"/>
    </location>
</feature>
<organism evidence="2 3">
    <name type="scientific">Rhizoctonia solani</name>
    <dbReference type="NCBI Taxonomy" id="456999"/>
    <lineage>
        <taxon>Eukaryota</taxon>
        <taxon>Fungi</taxon>
        <taxon>Dikarya</taxon>
        <taxon>Basidiomycota</taxon>
        <taxon>Agaricomycotina</taxon>
        <taxon>Agaricomycetes</taxon>
        <taxon>Cantharellales</taxon>
        <taxon>Ceratobasidiaceae</taxon>
        <taxon>Rhizoctonia</taxon>
    </lineage>
</organism>
<dbReference type="PANTHER" id="PTHR34815:SF2">
    <property type="entry name" value="N-ACETYLTRANSFERASE DOMAIN-CONTAINING PROTEIN"/>
    <property type="match status" value="1"/>
</dbReference>
<proteinExistence type="predicted"/>
<comment type="caution">
    <text evidence="2">The sequence shown here is derived from an EMBL/GenBank/DDBJ whole genome shotgun (WGS) entry which is preliminary data.</text>
</comment>